<evidence type="ECO:0000313" key="5">
    <source>
        <dbReference type="EMBL" id="SQA78604.1"/>
    </source>
</evidence>
<dbReference type="PROSITE" id="PS00523">
    <property type="entry name" value="SULFATASE_1"/>
    <property type="match status" value="1"/>
</dbReference>
<dbReference type="InterPro" id="IPR000917">
    <property type="entry name" value="Sulfatase_N"/>
</dbReference>
<dbReference type="SUPFAM" id="SSF53649">
    <property type="entry name" value="Alkaline phosphatase-like"/>
    <property type="match status" value="1"/>
</dbReference>
<dbReference type="Proteomes" id="UP000249891">
    <property type="component" value="Unassembled WGS sequence"/>
</dbReference>
<feature type="chain" id="PRO_5016126327" evidence="3">
    <location>
        <begin position="20"/>
        <end position="480"/>
    </location>
</feature>
<feature type="signal peptide" evidence="3">
    <location>
        <begin position="1"/>
        <end position="19"/>
    </location>
</feature>
<dbReference type="InterPro" id="IPR052701">
    <property type="entry name" value="GAG_Ulvan_Degrading_Sulfatases"/>
</dbReference>
<dbReference type="InterPro" id="IPR024607">
    <property type="entry name" value="Sulfatase_CS"/>
</dbReference>
<dbReference type="EC" id="3.1.6.1" evidence="5"/>
<dbReference type="PANTHER" id="PTHR43751:SF3">
    <property type="entry name" value="SULFATASE N-TERMINAL DOMAIN-CONTAINING PROTEIN"/>
    <property type="match status" value="1"/>
</dbReference>
<evidence type="ECO:0000256" key="2">
    <source>
        <dbReference type="ARBA" id="ARBA00022801"/>
    </source>
</evidence>
<dbReference type="CDD" id="cd16145">
    <property type="entry name" value="ARS_like"/>
    <property type="match status" value="1"/>
</dbReference>
<dbReference type="GO" id="GO:0004065">
    <property type="term" value="F:arylsulfatase activity"/>
    <property type="evidence" value="ECO:0007669"/>
    <property type="project" value="UniProtKB-EC"/>
</dbReference>
<dbReference type="Pfam" id="PF00884">
    <property type="entry name" value="Sulfatase"/>
    <property type="match status" value="1"/>
</dbReference>
<dbReference type="EMBL" id="UARG01000017">
    <property type="protein sequence ID" value="SQA78604.1"/>
    <property type="molecule type" value="Genomic_DNA"/>
</dbReference>
<protein>
    <submittedName>
        <fullName evidence="5">Arylsulfatase</fullName>
        <ecNumber evidence="5">3.1.6.1</ecNumber>
    </submittedName>
</protein>
<reference evidence="5 6" key="1">
    <citation type="submission" date="2018-06" db="EMBL/GenBank/DDBJ databases">
        <authorList>
            <consortium name="Pathogen Informatics"/>
            <person name="Doyle S."/>
        </authorList>
    </citation>
    <scope>NUCLEOTIDE SEQUENCE [LARGE SCALE GENOMIC DNA]</scope>
    <source>
        <strain evidence="5 6">NCTC11546</strain>
    </source>
</reference>
<accession>A0A2X2RH84</accession>
<dbReference type="PANTHER" id="PTHR43751">
    <property type="entry name" value="SULFATASE"/>
    <property type="match status" value="1"/>
</dbReference>
<keyword evidence="2 5" id="KW-0378">Hydrolase</keyword>
<keyword evidence="3" id="KW-0732">Signal</keyword>
<feature type="domain" description="Sulfatase N-terminal" evidence="4">
    <location>
        <begin position="24"/>
        <end position="370"/>
    </location>
</feature>
<evidence type="ECO:0000259" key="4">
    <source>
        <dbReference type="Pfam" id="PF00884"/>
    </source>
</evidence>
<dbReference type="InterPro" id="IPR017850">
    <property type="entry name" value="Alkaline_phosphatase_core_sf"/>
</dbReference>
<organism evidence="5 6">
    <name type="scientific">Capnocytophaga ochracea</name>
    <dbReference type="NCBI Taxonomy" id="1018"/>
    <lineage>
        <taxon>Bacteria</taxon>
        <taxon>Pseudomonadati</taxon>
        <taxon>Bacteroidota</taxon>
        <taxon>Flavobacteriia</taxon>
        <taxon>Flavobacteriales</taxon>
        <taxon>Flavobacteriaceae</taxon>
        <taxon>Capnocytophaga</taxon>
    </lineage>
</organism>
<comment type="similarity">
    <text evidence="1">Belongs to the sulfatase family.</text>
</comment>
<evidence type="ECO:0000256" key="1">
    <source>
        <dbReference type="ARBA" id="ARBA00008779"/>
    </source>
</evidence>
<evidence type="ECO:0000313" key="6">
    <source>
        <dbReference type="Proteomes" id="UP000249891"/>
    </source>
</evidence>
<dbReference type="Gene3D" id="3.40.720.10">
    <property type="entry name" value="Alkaline Phosphatase, subunit A"/>
    <property type="match status" value="1"/>
</dbReference>
<sequence>MKYLLFSLLASLCTIGVKAQEKLPNVIFILADDLGYGDIEPYGQQIIKTPQLSKLADEGMKFTQFYTGTSVCAPSRASFITGQTTGETHIRGNEEVREPVDGQAPLLANDPSVAQLFKKAGYNTGCFGKWGLGIVPSEGNPLKQGFDTFFGYNSQFRAHRRYPAFLWHDNEKVLIPENGNYERQEVYGEDFIQEKILDYIGKQTAEKPFFMWLTYTLPHAELVVPHDSIYASYEYLPEKPYKGVDYDKITPKPFGWAGYMSQLHTYATYAAMVSRLDKYLGEIRKLLKVKGLDEDTIIIFASDNGAHREGGADPKFFNSSAGLRGIKRDLYEGGIRTPYIVYWKGKIKAGSVSDHIGAFWDMMPTFAEITHQKYVPNRHQVSFLPTLLGKKQQQEHKYLYWEFHEMGGRQAVRYKNWKGVRLNVNKDKNAPIELYNLITDPAEQHNLAEKYPKIVKKIERFMEQSHTRSELFPFDWEAKK</sequence>
<proteinExistence type="inferred from homology"/>
<dbReference type="RefSeq" id="WP_128091688.1">
    <property type="nucleotide sequence ID" value="NZ_UARG01000017.1"/>
</dbReference>
<dbReference type="AlphaFoldDB" id="A0A2X2RH84"/>
<evidence type="ECO:0000256" key="3">
    <source>
        <dbReference type="SAM" id="SignalP"/>
    </source>
</evidence>
<gene>
    <name evidence="5" type="primary">atsA_3</name>
    <name evidence="5" type="ORF">NCTC11546_01844</name>
</gene>
<dbReference type="Gene3D" id="3.30.1120.10">
    <property type="match status" value="1"/>
</dbReference>
<name>A0A2X2RH84_CAPOC</name>